<organism evidence="2 3">
    <name type="scientific">Promethearchaeum syntrophicum</name>
    <dbReference type="NCBI Taxonomy" id="2594042"/>
    <lineage>
        <taxon>Archaea</taxon>
        <taxon>Promethearchaeati</taxon>
        <taxon>Promethearchaeota</taxon>
        <taxon>Promethearchaeia</taxon>
        <taxon>Promethearchaeales</taxon>
        <taxon>Promethearchaeaceae</taxon>
        <taxon>Promethearchaeum</taxon>
    </lineage>
</organism>
<keyword evidence="1" id="KW-1133">Transmembrane helix</keyword>
<protein>
    <recommendedName>
        <fullName evidence="4">Frag1/DRAM/Sfk1 family protein</fullName>
    </recommendedName>
</protein>
<keyword evidence="1" id="KW-0812">Transmembrane</keyword>
<dbReference type="KEGG" id="psyt:DSAG12_02284"/>
<reference evidence="2 3" key="1">
    <citation type="journal article" date="2020" name="Nature">
        <title>Isolation of an archaeon at the prokaryote-eukaryote interface.</title>
        <authorList>
            <person name="Imachi H."/>
            <person name="Nobu M.K."/>
            <person name="Nakahara N."/>
            <person name="Morono Y."/>
            <person name="Ogawara M."/>
            <person name="Takaki Y."/>
            <person name="Takano Y."/>
            <person name="Uematsu K."/>
            <person name="Ikuta T."/>
            <person name="Ito M."/>
            <person name="Matsui Y."/>
            <person name="Miyazaki M."/>
            <person name="Murata K."/>
            <person name="Saito Y."/>
            <person name="Sakai S."/>
            <person name="Song C."/>
            <person name="Tasumi E."/>
            <person name="Yamanaka Y."/>
            <person name="Yamaguchi T."/>
            <person name="Kamagata Y."/>
            <person name="Tamaki H."/>
            <person name="Takai K."/>
        </authorList>
    </citation>
    <scope>NUCLEOTIDE SEQUENCE [LARGE SCALE GENOMIC DNA]</scope>
    <source>
        <strain evidence="2 3">MK-D1</strain>
    </source>
</reference>
<dbReference type="AlphaFoldDB" id="A0A5B9DBE1"/>
<evidence type="ECO:0000313" key="3">
    <source>
        <dbReference type="Proteomes" id="UP000321408"/>
    </source>
</evidence>
<evidence type="ECO:0000256" key="1">
    <source>
        <dbReference type="SAM" id="Phobius"/>
    </source>
</evidence>
<feature type="transmembrane region" description="Helical" evidence="1">
    <location>
        <begin position="83"/>
        <end position="105"/>
    </location>
</feature>
<accession>A0A5B9DBE1</accession>
<dbReference type="RefSeq" id="WP_147663331.1">
    <property type="nucleotide sequence ID" value="NZ_CP042905.2"/>
</dbReference>
<feature type="transmembrane region" description="Helical" evidence="1">
    <location>
        <begin position="224"/>
        <end position="243"/>
    </location>
</feature>
<sequence length="262" mass="30280">MSVPPELQDTFIGLIYESGIIFLFLILLVLIIIHYNKKKTLNTFLLLASFTFMFLAIVFSWLSKFLLIREIVPEFVDMDPNMPIFWISALIVQFRISFVVIVIASDITHILKVKIFDDTPNKVERWILIILSLFTIIFAVTAMEQGNVLLDVLAFLFVLIIMCYVYIPFVAASLKMYRIMKEPHYKRASLSLAILGLSFIMVFIGFLADRLMILLTDSLGYTPFYFAAWGFVIVGTFAAYMGYIRTSRQKSLKEEKQIEQKE</sequence>
<dbReference type="GeneID" id="41330271"/>
<evidence type="ECO:0008006" key="4">
    <source>
        <dbReference type="Google" id="ProtNLM"/>
    </source>
</evidence>
<dbReference type="InterPro" id="IPR036259">
    <property type="entry name" value="MFS_trans_sf"/>
</dbReference>
<dbReference type="EMBL" id="CP042905">
    <property type="protein sequence ID" value="QEE16454.1"/>
    <property type="molecule type" value="Genomic_DNA"/>
</dbReference>
<gene>
    <name evidence="2" type="ORF">DSAG12_02284</name>
</gene>
<feature type="transmembrane region" description="Helical" evidence="1">
    <location>
        <begin position="44"/>
        <end position="63"/>
    </location>
</feature>
<feature type="transmembrane region" description="Helical" evidence="1">
    <location>
        <begin position="126"/>
        <end position="143"/>
    </location>
</feature>
<name>A0A5B9DBE1_9ARCH</name>
<reference evidence="2 3" key="2">
    <citation type="journal article" date="2024" name="Int. J. Syst. Evol. Microbiol.">
        <title>Promethearchaeum syntrophicum gen. nov., sp. nov., an anaerobic, obligately syntrophic archaeon, the first isolate of the lineage 'Asgard' archaea, and proposal of the new archaeal phylum Promethearchaeota phyl. nov. and kingdom Promethearchaeati regn. nov.</title>
        <authorList>
            <person name="Imachi H."/>
            <person name="Nobu M.K."/>
            <person name="Kato S."/>
            <person name="Takaki Y."/>
            <person name="Miyazaki M."/>
            <person name="Miyata M."/>
            <person name="Ogawara M."/>
            <person name="Saito Y."/>
            <person name="Sakai S."/>
            <person name="Tahara Y.O."/>
            <person name="Takano Y."/>
            <person name="Tasumi E."/>
            <person name="Uematsu K."/>
            <person name="Yoshimura T."/>
            <person name="Itoh T."/>
            <person name="Ohkuma M."/>
            <person name="Takai K."/>
        </authorList>
    </citation>
    <scope>NUCLEOTIDE SEQUENCE [LARGE SCALE GENOMIC DNA]</scope>
    <source>
        <strain evidence="2 3">MK-D1</strain>
    </source>
</reference>
<keyword evidence="1" id="KW-0472">Membrane</keyword>
<feature type="transmembrane region" description="Helical" evidence="1">
    <location>
        <begin position="149"/>
        <end position="167"/>
    </location>
</feature>
<proteinExistence type="predicted"/>
<feature type="transmembrane region" description="Helical" evidence="1">
    <location>
        <begin position="188"/>
        <end position="208"/>
    </location>
</feature>
<dbReference type="Proteomes" id="UP000321408">
    <property type="component" value="Chromosome"/>
</dbReference>
<evidence type="ECO:0000313" key="2">
    <source>
        <dbReference type="EMBL" id="QEE16454.1"/>
    </source>
</evidence>
<feature type="transmembrane region" description="Helical" evidence="1">
    <location>
        <begin position="12"/>
        <end position="32"/>
    </location>
</feature>
<keyword evidence="3" id="KW-1185">Reference proteome</keyword>
<dbReference type="SUPFAM" id="SSF103473">
    <property type="entry name" value="MFS general substrate transporter"/>
    <property type="match status" value="1"/>
</dbReference>